<dbReference type="GO" id="GO:0006302">
    <property type="term" value="P:double-strand break repair"/>
    <property type="evidence" value="ECO:0007669"/>
    <property type="project" value="TreeGrafter"/>
</dbReference>
<dbReference type="Proteomes" id="UP000050920">
    <property type="component" value="Unassembled WGS sequence"/>
</dbReference>
<dbReference type="PROSITE" id="PS51192">
    <property type="entry name" value="HELICASE_ATP_BIND_1"/>
    <property type="match status" value="1"/>
</dbReference>
<dbReference type="GO" id="GO:0016787">
    <property type="term" value="F:hydrolase activity"/>
    <property type="evidence" value="ECO:0007669"/>
    <property type="project" value="InterPro"/>
</dbReference>
<gene>
    <name evidence="6" type="ORF">DY78_GL003147</name>
</gene>
<evidence type="ECO:0000256" key="1">
    <source>
        <dbReference type="ARBA" id="ARBA00022741"/>
    </source>
</evidence>
<proteinExistence type="predicted"/>
<dbReference type="SUPFAM" id="SSF52540">
    <property type="entry name" value="P-loop containing nucleoside triphosphate hydrolases"/>
    <property type="match status" value="1"/>
</dbReference>
<dbReference type="CDD" id="cd17925">
    <property type="entry name" value="DEXDc_ComFA"/>
    <property type="match status" value="1"/>
</dbReference>
<dbReference type="RefSeq" id="WP_024625435.1">
    <property type="nucleotide sequence ID" value="NZ_AYGX02000077.1"/>
</dbReference>
<feature type="domain" description="Helicase ATP-binding" evidence="4">
    <location>
        <begin position="109"/>
        <end position="261"/>
    </location>
</feature>
<dbReference type="SMART" id="SM00490">
    <property type="entry name" value="HELICc"/>
    <property type="match status" value="1"/>
</dbReference>
<accession>A0A0R2NX18</accession>
<dbReference type="InterPro" id="IPR027417">
    <property type="entry name" value="P-loop_NTPase"/>
</dbReference>
<dbReference type="GO" id="GO:0006310">
    <property type="term" value="P:DNA recombination"/>
    <property type="evidence" value="ECO:0007669"/>
    <property type="project" value="TreeGrafter"/>
</dbReference>
<dbReference type="GO" id="GO:0005524">
    <property type="term" value="F:ATP binding"/>
    <property type="evidence" value="ECO:0007669"/>
    <property type="project" value="UniProtKB-KW"/>
</dbReference>
<keyword evidence="7" id="KW-1185">Reference proteome</keyword>
<keyword evidence="6" id="KW-0347">Helicase</keyword>
<dbReference type="InterPro" id="IPR001650">
    <property type="entry name" value="Helicase_C-like"/>
</dbReference>
<dbReference type="AlphaFoldDB" id="A0A0R2NX18"/>
<organism evidence="6 7">
    <name type="scientific">Lactiplantibacillus fabifermentans DSM 21115</name>
    <dbReference type="NCBI Taxonomy" id="1413187"/>
    <lineage>
        <taxon>Bacteria</taxon>
        <taxon>Bacillati</taxon>
        <taxon>Bacillota</taxon>
        <taxon>Bacilli</taxon>
        <taxon>Lactobacillales</taxon>
        <taxon>Lactobacillaceae</taxon>
        <taxon>Lactiplantibacillus</taxon>
    </lineage>
</organism>
<dbReference type="CDD" id="cd18785">
    <property type="entry name" value="SF2_C"/>
    <property type="match status" value="1"/>
</dbReference>
<dbReference type="InterPro" id="IPR014001">
    <property type="entry name" value="Helicase_ATP-bd"/>
</dbReference>
<dbReference type="PANTHER" id="PTHR30580:SF1">
    <property type="entry name" value="COMF OPERON PROTEIN 1"/>
    <property type="match status" value="1"/>
</dbReference>
<dbReference type="GO" id="GO:0006270">
    <property type="term" value="P:DNA replication initiation"/>
    <property type="evidence" value="ECO:0007669"/>
    <property type="project" value="TreeGrafter"/>
</dbReference>
<evidence type="ECO:0000259" key="5">
    <source>
        <dbReference type="PROSITE" id="PS51194"/>
    </source>
</evidence>
<dbReference type="Gene3D" id="3.40.50.300">
    <property type="entry name" value="P-loop containing nucleotide triphosphate hydrolases"/>
    <property type="match status" value="2"/>
</dbReference>
<dbReference type="Pfam" id="PF00271">
    <property type="entry name" value="Helicase_C"/>
    <property type="match status" value="1"/>
</dbReference>
<dbReference type="InterPro" id="IPR006935">
    <property type="entry name" value="Helicase/UvrB_N"/>
</dbReference>
<dbReference type="EMBL" id="AYGX02000077">
    <property type="protein sequence ID" value="KRO27514.1"/>
    <property type="molecule type" value="Genomic_DNA"/>
</dbReference>
<name>A0A0R2NX18_9LACO</name>
<dbReference type="Pfam" id="PF04851">
    <property type="entry name" value="ResIII"/>
    <property type="match status" value="1"/>
</dbReference>
<protein>
    <submittedName>
        <fullName evidence="6">Atp-dependent dna helicase translocase</fullName>
    </submittedName>
</protein>
<dbReference type="GO" id="GO:0003677">
    <property type="term" value="F:DNA binding"/>
    <property type="evidence" value="ECO:0007669"/>
    <property type="project" value="UniProtKB-KW"/>
</dbReference>
<keyword evidence="1" id="KW-0547">Nucleotide-binding</keyword>
<evidence type="ECO:0000259" key="4">
    <source>
        <dbReference type="PROSITE" id="PS51192"/>
    </source>
</evidence>
<dbReference type="PANTHER" id="PTHR30580">
    <property type="entry name" value="PRIMOSOMAL PROTEIN N"/>
    <property type="match status" value="1"/>
</dbReference>
<keyword evidence="2" id="KW-0067">ATP-binding</keyword>
<reference evidence="6 7" key="1">
    <citation type="journal article" date="2015" name="Genome Announc.">
        <title>Expanding the biotechnology potential of lactobacilli through comparative genomics of 213 strains and associated genera.</title>
        <authorList>
            <person name="Sun Z."/>
            <person name="Harris H.M."/>
            <person name="McCann A."/>
            <person name="Guo C."/>
            <person name="Argimon S."/>
            <person name="Zhang W."/>
            <person name="Yang X."/>
            <person name="Jeffery I.B."/>
            <person name="Cooney J.C."/>
            <person name="Kagawa T.F."/>
            <person name="Liu W."/>
            <person name="Song Y."/>
            <person name="Salvetti E."/>
            <person name="Wrobel A."/>
            <person name="Rasinkangas P."/>
            <person name="Parkhill J."/>
            <person name="Rea M.C."/>
            <person name="O'Sullivan O."/>
            <person name="Ritari J."/>
            <person name="Douillard F.P."/>
            <person name="Paul Ross R."/>
            <person name="Yang R."/>
            <person name="Briner A.E."/>
            <person name="Felis G.E."/>
            <person name="de Vos W.M."/>
            <person name="Barrangou R."/>
            <person name="Klaenhammer T.R."/>
            <person name="Caufield P.W."/>
            <person name="Cui Y."/>
            <person name="Zhang H."/>
            <person name="O'Toole P.W."/>
        </authorList>
    </citation>
    <scope>NUCLEOTIDE SEQUENCE [LARGE SCALE GENOMIC DNA]</scope>
    <source>
        <strain evidence="6 7">DSM 21115</strain>
    </source>
</reference>
<keyword evidence="6" id="KW-0378">Hydrolase</keyword>
<dbReference type="PROSITE" id="PS51194">
    <property type="entry name" value="HELICASE_CTER"/>
    <property type="match status" value="1"/>
</dbReference>
<evidence type="ECO:0000256" key="2">
    <source>
        <dbReference type="ARBA" id="ARBA00022840"/>
    </source>
</evidence>
<sequence>MQAEELYGRQLCLTPAEAREMPATTVKLPSMQVTKTLIQCCRCGSDLNRQLAQLPAAQFYCYQCLTLGRVSTLTSLYHIPEPNKFKADTTLTWTGQLTAAQATCAAELQQHFSKREQHLLWAVTGAGKTEMLFPGIAWALAQGWRVALASPRVDVCLELYPRLQAAFAHLPIALLHGHNPAPYQYCQLTICTTHQLLRFRAAFDVLIIDEVDAFPFAANPRLAYAVKQARKPESALLYLTATPSQALLKQVRHRTLSISYLPLRFHQHLLPPIRVSLQPRWWAQFQQGHLPTKLRRWLQQYVTVHQRFLIFVPRITQLAVVQQVIATAFPTLKGLTVHAADAQRLEKVQAMRTQQVQYLVTTTILERGVTFPGIDVIVLGADDAVFSTAALVQIAGRAGRSAQRPTGLVRMVVSHYTRPLKAAQRQIKQVNRKGRRLRAKMSTLSATTEV</sequence>
<feature type="domain" description="Helicase C-terminal" evidence="5">
    <location>
        <begin position="297"/>
        <end position="445"/>
    </location>
</feature>
<evidence type="ECO:0000313" key="7">
    <source>
        <dbReference type="Proteomes" id="UP000050920"/>
    </source>
</evidence>
<keyword evidence="3" id="KW-0238">DNA-binding</keyword>
<evidence type="ECO:0000313" key="6">
    <source>
        <dbReference type="EMBL" id="KRO27514.1"/>
    </source>
</evidence>
<comment type="caution">
    <text evidence="6">The sequence shown here is derived from an EMBL/GenBank/DDBJ whole genome shotgun (WGS) entry which is preliminary data.</text>
</comment>
<dbReference type="SMART" id="SM00487">
    <property type="entry name" value="DEXDc"/>
    <property type="match status" value="1"/>
</dbReference>
<dbReference type="GO" id="GO:0043138">
    <property type="term" value="F:3'-5' DNA helicase activity"/>
    <property type="evidence" value="ECO:0007669"/>
    <property type="project" value="TreeGrafter"/>
</dbReference>
<evidence type="ECO:0000256" key="3">
    <source>
        <dbReference type="ARBA" id="ARBA00023125"/>
    </source>
</evidence>